<organism evidence="3 4">
    <name type="scientific">Halocalculus aciditolerans</name>
    <dbReference type="NCBI Taxonomy" id="1383812"/>
    <lineage>
        <taxon>Archaea</taxon>
        <taxon>Methanobacteriati</taxon>
        <taxon>Methanobacteriota</taxon>
        <taxon>Stenosarchaea group</taxon>
        <taxon>Halobacteria</taxon>
        <taxon>Halobacteriales</taxon>
        <taxon>Halobacteriaceae</taxon>
        <taxon>Halocalculus</taxon>
    </lineage>
</organism>
<proteinExistence type="predicted"/>
<protein>
    <submittedName>
        <fullName evidence="3">Uncharacterized protein</fullName>
    </submittedName>
</protein>
<keyword evidence="2" id="KW-0812">Transmembrane</keyword>
<comment type="caution">
    <text evidence="3">The sequence shown here is derived from an EMBL/GenBank/DDBJ whole genome shotgun (WGS) entry which is preliminary data.</text>
</comment>
<accession>A0A830FL41</accession>
<dbReference type="RefSeq" id="WP_188977346.1">
    <property type="nucleotide sequence ID" value="NZ_BMPG01000002.1"/>
</dbReference>
<evidence type="ECO:0000256" key="2">
    <source>
        <dbReference type="SAM" id="Phobius"/>
    </source>
</evidence>
<feature type="region of interest" description="Disordered" evidence="1">
    <location>
        <begin position="1"/>
        <end position="34"/>
    </location>
</feature>
<name>A0A830FL41_9EURY</name>
<evidence type="ECO:0000313" key="3">
    <source>
        <dbReference type="EMBL" id="GGL57045.1"/>
    </source>
</evidence>
<keyword evidence="4" id="KW-1185">Reference proteome</keyword>
<feature type="compositionally biased region" description="Acidic residues" evidence="1">
    <location>
        <begin position="1"/>
        <end position="20"/>
    </location>
</feature>
<gene>
    <name evidence="3" type="ORF">GCM10009039_14030</name>
</gene>
<dbReference type="Pfam" id="PF24418">
    <property type="entry name" value="DUF7550"/>
    <property type="match status" value="1"/>
</dbReference>
<dbReference type="Proteomes" id="UP000607197">
    <property type="component" value="Unassembled WGS sequence"/>
</dbReference>
<dbReference type="AlphaFoldDB" id="A0A830FL41"/>
<keyword evidence="2" id="KW-0472">Membrane</keyword>
<sequence>MGDTPDDADENGAEADNVEETEPKHVGRTTAPQQAYTSRQVGLGLLVLVVGVAVAYGLPFLL</sequence>
<dbReference type="InterPro" id="IPR055972">
    <property type="entry name" value="DUF7550"/>
</dbReference>
<reference evidence="3" key="2">
    <citation type="submission" date="2020-09" db="EMBL/GenBank/DDBJ databases">
        <authorList>
            <person name="Sun Q."/>
            <person name="Ohkuma M."/>
        </authorList>
    </citation>
    <scope>NUCLEOTIDE SEQUENCE</scope>
    <source>
        <strain evidence="3">JCM 19596</strain>
    </source>
</reference>
<keyword evidence="2" id="KW-1133">Transmembrane helix</keyword>
<evidence type="ECO:0000313" key="4">
    <source>
        <dbReference type="Proteomes" id="UP000607197"/>
    </source>
</evidence>
<dbReference type="EMBL" id="BMPG01000002">
    <property type="protein sequence ID" value="GGL57045.1"/>
    <property type="molecule type" value="Genomic_DNA"/>
</dbReference>
<feature type="transmembrane region" description="Helical" evidence="2">
    <location>
        <begin position="41"/>
        <end position="61"/>
    </location>
</feature>
<reference evidence="3" key="1">
    <citation type="journal article" date="2014" name="Int. J. Syst. Evol. Microbiol.">
        <title>Complete genome sequence of Corynebacterium casei LMG S-19264T (=DSM 44701T), isolated from a smear-ripened cheese.</title>
        <authorList>
            <consortium name="US DOE Joint Genome Institute (JGI-PGF)"/>
            <person name="Walter F."/>
            <person name="Albersmeier A."/>
            <person name="Kalinowski J."/>
            <person name="Ruckert C."/>
        </authorList>
    </citation>
    <scope>NUCLEOTIDE SEQUENCE</scope>
    <source>
        <strain evidence="3">JCM 19596</strain>
    </source>
</reference>
<evidence type="ECO:0000256" key="1">
    <source>
        <dbReference type="SAM" id="MobiDB-lite"/>
    </source>
</evidence>